<dbReference type="InterPro" id="IPR029058">
    <property type="entry name" value="AB_hydrolase_fold"/>
</dbReference>
<organism evidence="2 3">
    <name type="scientific">Antrihabitans cavernicola</name>
    <dbReference type="NCBI Taxonomy" id="2495913"/>
    <lineage>
        <taxon>Bacteria</taxon>
        <taxon>Bacillati</taxon>
        <taxon>Actinomycetota</taxon>
        <taxon>Actinomycetes</taxon>
        <taxon>Mycobacteriales</taxon>
        <taxon>Nocardiaceae</taxon>
        <taxon>Antrihabitans</taxon>
    </lineage>
</organism>
<evidence type="ECO:0000313" key="2">
    <source>
        <dbReference type="EMBL" id="KAA0022028.1"/>
    </source>
</evidence>
<keyword evidence="2" id="KW-0378">Hydrolase</keyword>
<dbReference type="EMBL" id="VLNY01000007">
    <property type="protein sequence ID" value="KAA0022028.1"/>
    <property type="molecule type" value="Genomic_DNA"/>
</dbReference>
<feature type="domain" description="AB hydrolase-1" evidence="1">
    <location>
        <begin position="18"/>
        <end position="240"/>
    </location>
</feature>
<evidence type="ECO:0000313" key="3">
    <source>
        <dbReference type="Proteomes" id="UP000322244"/>
    </source>
</evidence>
<dbReference type="OrthoDB" id="63519at2"/>
<reference evidence="2 3" key="1">
    <citation type="submission" date="2019-07" db="EMBL/GenBank/DDBJ databases">
        <title>Rhodococcus cavernicolus sp. nov., isolated from a cave.</title>
        <authorList>
            <person name="Lee S.D."/>
        </authorList>
    </citation>
    <scope>NUCLEOTIDE SEQUENCE [LARGE SCALE GENOMIC DNA]</scope>
    <source>
        <strain evidence="2 3">C1-24</strain>
    </source>
</reference>
<dbReference type="RefSeq" id="WP_149431391.1">
    <property type="nucleotide sequence ID" value="NZ_VLNY01000007.1"/>
</dbReference>
<comment type="caution">
    <text evidence="2">The sequence shown here is derived from an EMBL/GenBank/DDBJ whole genome shotgun (WGS) entry which is preliminary data.</text>
</comment>
<dbReference type="PANTHER" id="PTHR43194:SF2">
    <property type="entry name" value="PEROXISOMAL MEMBRANE PROTEIN LPX1"/>
    <property type="match status" value="1"/>
</dbReference>
<dbReference type="Proteomes" id="UP000322244">
    <property type="component" value="Unassembled WGS sequence"/>
</dbReference>
<evidence type="ECO:0000259" key="1">
    <source>
        <dbReference type="Pfam" id="PF12697"/>
    </source>
</evidence>
<dbReference type="Gene3D" id="3.40.50.1820">
    <property type="entry name" value="alpha/beta hydrolase"/>
    <property type="match status" value="1"/>
</dbReference>
<dbReference type="SUPFAM" id="SSF53474">
    <property type="entry name" value="alpha/beta-Hydrolases"/>
    <property type="match status" value="1"/>
</dbReference>
<keyword evidence="3" id="KW-1185">Reference proteome</keyword>
<sequence>MVVEEGRLHDEGGSGSPILLLHGLMGRGQTWRRQVPWLREHGHVYTFDAAGHGRPAPDPLTTEAFVADLAAALETITDPMVVIGHSMGGLHGWCFAAEFPARVRGLVVEDIAPDFRGRTAADWAELIRSWPQPFETAEAVLEFFGPVAGRYFLDSFDQRDDGWYLHGDVETFRAISEEWGTRHFWDQWEKVRAPVLLIEGEHTITPTGQMVKMAELHDDSAYIRIADAGHLVHDDQPERYRVAVEEFLTSLG</sequence>
<protein>
    <submittedName>
        <fullName evidence="2">Alpha/beta hydrolase</fullName>
    </submittedName>
</protein>
<name>A0A5A7S7A0_9NOCA</name>
<gene>
    <name evidence="2" type="ORF">FOY51_16760</name>
</gene>
<proteinExistence type="predicted"/>
<dbReference type="InterPro" id="IPR000073">
    <property type="entry name" value="AB_hydrolase_1"/>
</dbReference>
<accession>A0A5A7S7A0</accession>
<dbReference type="InterPro" id="IPR050228">
    <property type="entry name" value="Carboxylesterase_BioH"/>
</dbReference>
<dbReference type="AlphaFoldDB" id="A0A5A7S7A0"/>
<dbReference type="GO" id="GO:0016787">
    <property type="term" value="F:hydrolase activity"/>
    <property type="evidence" value="ECO:0007669"/>
    <property type="project" value="UniProtKB-KW"/>
</dbReference>
<dbReference type="Pfam" id="PF12697">
    <property type="entry name" value="Abhydrolase_6"/>
    <property type="match status" value="1"/>
</dbReference>
<dbReference type="PANTHER" id="PTHR43194">
    <property type="entry name" value="HYDROLASE ALPHA/BETA FOLD FAMILY"/>
    <property type="match status" value="1"/>
</dbReference>